<keyword evidence="3" id="KW-1185">Reference proteome</keyword>
<dbReference type="Gene3D" id="3.90.1570.10">
    <property type="entry name" value="tt1808, chain A"/>
    <property type="match status" value="1"/>
</dbReference>
<evidence type="ECO:0000259" key="1">
    <source>
        <dbReference type="Pfam" id="PF05685"/>
    </source>
</evidence>
<dbReference type="CDD" id="cd06260">
    <property type="entry name" value="DUF820-like"/>
    <property type="match status" value="1"/>
</dbReference>
<dbReference type="PANTHER" id="PTHR36558:SF1">
    <property type="entry name" value="RESTRICTION ENDONUCLEASE DOMAIN-CONTAINING PROTEIN-RELATED"/>
    <property type="match status" value="1"/>
</dbReference>
<name>A0A6F8PQ91_9GAMM</name>
<dbReference type="EMBL" id="AP021888">
    <property type="protein sequence ID" value="BBP44279.1"/>
    <property type="molecule type" value="Genomic_DNA"/>
</dbReference>
<evidence type="ECO:0000313" key="2">
    <source>
        <dbReference type="EMBL" id="BBP44279.1"/>
    </source>
</evidence>
<dbReference type="PANTHER" id="PTHR36558">
    <property type="entry name" value="GLR1098 PROTEIN"/>
    <property type="match status" value="1"/>
</dbReference>
<evidence type="ECO:0000313" key="3">
    <source>
        <dbReference type="Proteomes" id="UP000501466"/>
    </source>
</evidence>
<reference evidence="3" key="1">
    <citation type="submission" date="2019-11" db="EMBL/GenBank/DDBJ databases">
        <title>Isolation and characterization of two novel species in the genus Thiomicrorhabdus.</title>
        <authorList>
            <person name="Mochizuki J."/>
            <person name="Kojima H."/>
            <person name="Fukui M."/>
        </authorList>
    </citation>
    <scope>NUCLEOTIDE SEQUENCE [LARGE SCALE GENOMIC DNA]</scope>
    <source>
        <strain evidence="3">AkT22</strain>
    </source>
</reference>
<gene>
    <name evidence="2" type="ORF">THMIRHAT_20250</name>
</gene>
<dbReference type="InterPro" id="IPR011335">
    <property type="entry name" value="Restrct_endonuc-II-like"/>
</dbReference>
<dbReference type="RefSeq" id="WP_173292010.1">
    <property type="nucleotide sequence ID" value="NZ_AP021888.1"/>
</dbReference>
<dbReference type="KEGG" id="tzo:THMIRHAT_20250"/>
<organism evidence="2 3">
    <name type="scientific">Thiosulfativibrio zosterae</name>
    <dbReference type="NCBI Taxonomy" id="2675053"/>
    <lineage>
        <taxon>Bacteria</taxon>
        <taxon>Pseudomonadati</taxon>
        <taxon>Pseudomonadota</taxon>
        <taxon>Gammaproteobacteria</taxon>
        <taxon>Thiotrichales</taxon>
        <taxon>Piscirickettsiaceae</taxon>
        <taxon>Thiosulfativibrio</taxon>
    </lineage>
</organism>
<dbReference type="AlphaFoldDB" id="A0A6F8PQ91"/>
<dbReference type="Pfam" id="PF05685">
    <property type="entry name" value="Uma2"/>
    <property type="match status" value="1"/>
</dbReference>
<dbReference type="InterPro" id="IPR008538">
    <property type="entry name" value="Uma2"/>
</dbReference>
<accession>A0A6F8PQ91</accession>
<proteinExistence type="predicted"/>
<dbReference type="InterPro" id="IPR012296">
    <property type="entry name" value="Nuclease_put_TT1808"/>
</dbReference>
<dbReference type="SUPFAM" id="SSF52980">
    <property type="entry name" value="Restriction endonuclease-like"/>
    <property type="match status" value="1"/>
</dbReference>
<sequence>MSLAYLEHYTIRDYAAWDGDWELIQGAPYAMSPSPSISHQRLEQSIAAQLFDGLKQCLQCEVLSEVDWQIAEDTVVRPDILIACDIQGEKLTQTPELIVEVVSATSAKRDEQIKFELYQKEGVKTYVLAYPEHQVAKVYVLKEGRFIKAGDFVLQTYEFEVKGCKLAVDFSQVWRKLP</sequence>
<protein>
    <recommendedName>
        <fullName evidence="1">Putative restriction endonuclease domain-containing protein</fullName>
    </recommendedName>
</protein>
<dbReference type="Proteomes" id="UP000501466">
    <property type="component" value="Chromosome"/>
</dbReference>
<feature type="domain" description="Putative restriction endonuclease" evidence="1">
    <location>
        <begin position="18"/>
        <end position="145"/>
    </location>
</feature>